<comment type="subcellular location">
    <subcellularLocation>
        <location evidence="4">Cytoplasm</location>
    </subcellularLocation>
</comment>
<organism evidence="7 8">
    <name type="scientific">Ignavigranum ruoffiae</name>
    <dbReference type="NCBI Taxonomy" id="89093"/>
    <lineage>
        <taxon>Bacteria</taxon>
        <taxon>Bacillati</taxon>
        <taxon>Bacillota</taxon>
        <taxon>Bacilli</taxon>
        <taxon>Lactobacillales</taxon>
        <taxon>Aerococcaceae</taxon>
        <taxon>Ignavigranum</taxon>
    </lineage>
</organism>
<dbReference type="GO" id="GO:0005525">
    <property type="term" value="F:GTP binding"/>
    <property type="evidence" value="ECO:0007669"/>
    <property type="project" value="UniProtKB-KW"/>
</dbReference>
<dbReference type="Gene3D" id="1.10.1580.10">
    <property type="match status" value="1"/>
</dbReference>
<evidence type="ECO:0000259" key="6">
    <source>
        <dbReference type="PROSITE" id="PS51721"/>
    </source>
</evidence>
<name>A0A1H8Z6X9_9LACT</name>
<dbReference type="OrthoDB" id="9779790at2"/>
<dbReference type="GO" id="GO:0005737">
    <property type="term" value="C:cytoplasm"/>
    <property type="evidence" value="ECO:0007669"/>
    <property type="project" value="UniProtKB-SubCell"/>
</dbReference>
<evidence type="ECO:0000256" key="5">
    <source>
        <dbReference type="PIRSR" id="PIRSR006230-1"/>
    </source>
</evidence>
<evidence type="ECO:0000256" key="1">
    <source>
        <dbReference type="ARBA" id="ARBA00014898"/>
    </source>
</evidence>
<protein>
    <recommendedName>
        <fullName evidence="1 4">Ribosome biogenesis GTPase A</fullName>
    </recommendedName>
</protein>
<dbReference type="PROSITE" id="PS51721">
    <property type="entry name" value="G_CP"/>
    <property type="match status" value="1"/>
</dbReference>
<feature type="domain" description="CP-type G" evidence="6">
    <location>
        <begin position="16"/>
        <end position="180"/>
    </location>
</feature>
<dbReference type="PANTHER" id="PTHR45782:SF4">
    <property type="entry name" value="MITOCHONDRIAL RIBOSOME-ASSOCIATED GTPASE 1"/>
    <property type="match status" value="1"/>
</dbReference>
<proteinExistence type="inferred from homology"/>
<feature type="binding site" evidence="5">
    <location>
        <begin position="60"/>
        <end position="63"/>
    </location>
    <ligand>
        <name>GTP</name>
        <dbReference type="ChEBI" id="CHEBI:37565"/>
    </ligand>
</feature>
<evidence type="ECO:0000256" key="3">
    <source>
        <dbReference type="ARBA" id="ARBA00023134"/>
    </source>
</evidence>
<gene>
    <name evidence="7" type="ORF">SAMN04488558_101165</name>
</gene>
<dbReference type="GO" id="GO:0006412">
    <property type="term" value="P:translation"/>
    <property type="evidence" value="ECO:0007669"/>
    <property type="project" value="TreeGrafter"/>
</dbReference>
<dbReference type="AlphaFoldDB" id="A0A1H8Z6X9"/>
<dbReference type="GO" id="GO:0003924">
    <property type="term" value="F:GTPase activity"/>
    <property type="evidence" value="ECO:0007669"/>
    <property type="project" value="TreeGrafter"/>
</dbReference>
<dbReference type="CDD" id="cd01856">
    <property type="entry name" value="YlqF"/>
    <property type="match status" value="1"/>
</dbReference>
<evidence type="ECO:0000256" key="2">
    <source>
        <dbReference type="ARBA" id="ARBA00022741"/>
    </source>
</evidence>
<sequence>MARTIQWFPGHMAKAQREAKEKMQLVDVVLEMVDARIPQSSQNPVVQEIIGSKPNILVLNKADMAEAKLNQTWIEYFQEQGRQAIAIDAQHNRGLKHLQQAIKDQMAPVFEQRRLKGIKDRPIRLMILGIPNVGKSTLINRFVGKNQAITGNKPGVTKKQRWLKFAKEFELLDTPGILWPKFDDPAVGIKLAITGAIKDDLLYHDDLALYLLETLVKYAPQRLAETYKVNQSEIEQLSTVDLLLLLTEKLGFKDDYDQASQKIIQDYRQLKLGQLTLDRVTYGDD</sequence>
<keyword evidence="3 4" id="KW-0342">GTP-binding</keyword>
<comment type="similarity">
    <text evidence="4">Belongs to the TRAFAC class YlqF/YawG GTPase family. MTG1 subfamily.</text>
</comment>
<dbReference type="Proteomes" id="UP000198833">
    <property type="component" value="Unassembled WGS sequence"/>
</dbReference>
<dbReference type="STRING" id="89093.SAMN04488558_101165"/>
<evidence type="ECO:0000256" key="4">
    <source>
        <dbReference type="PIRNR" id="PIRNR006230"/>
    </source>
</evidence>
<dbReference type="RefSeq" id="WP_092569800.1">
    <property type="nucleotide sequence ID" value="NZ_CALUDV010000027.1"/>
</dbReference>
<evidence type="ECO:0000313" key="7">
    <source>
        <dbReference type="EMBL" id="SEP60093.1"/>
    </source>
</evidence>
<dbReference type="InterPro" id="IPR027417">
    <property type="entry name" value="P-loop_NTPase"/>
</dbReference>
<reference evidence="7 8" key="1">
    <citation type="submission" date="2016-10" db="EMBL/GenBank/DDBJ databases">
        <authorList>
            <person name="de Groot N.N."/>
        </authorList>
    </citation>
    <scope>NUCLEOTIDE SEQUENCE [LARGE SCALE GENOMIC DNA]</scope>
    <source>
        <strain evidence="7 8">DSM 15695</strain>
    </source>
</reference>
<dbReference type="InterPro" id="IPR023179">
    <property type="entry name" value="GTP-bd_ortho_bundle_sf"/>
</dbReference>
<dbReference type="Pfam" id="PF01926">
    <property type="entry name" value="MMR_HSR1"/>
    <property type="match status" value="1"/>
</dbReference>
<accession>A0A1H8Z6X9</accession>
<evidence type="ECO:0000313" key="8">
    <source>
        <dbReference type="Proteomes" id="UP000198833"/>
    </source>
</evidence>
<dbReference type="PIRSF" id="PIRSF006230">
    <property type="entry name" value="MG442"/>
    <property type="match status" value="1"/>
</dbReference>
<feature type="binding site" evidence="5">
    <location>
        <position position="176"/>
    </location>
    <ligand>
        <name>GTP</name>
        <dbReference type="ChEBI" id="CHEBI:37565"/>
    </ligand>
</feature>
<dbReference type="InterPro" id="IPR006073">
    <property type="entry name" value="GTP-bd"/>
</dbReference>
<dbReference type="SUPFAM" id="SSF52540">
    <property type="entry name" value="P-loop containing nucleoside triphosphate hydrolases"/>
    <property type="match status" value="1"/>
</dbReference>
<dbReference type="NCBIfam" id="TIGR03596">
    <property type="entry name" value="GTPase_YlqF"/>
    <property type="match status" value="1"/>
</dbReference>
<keyword evidence="8" id="KW-1185">Reference proteome</keyword>
<dbReference type="InterPro" id="IPR030378">
    <property type="entry name" value="G_CP_dom"/>
</dbReference>
<dbReference type="InterPro" id="IPR019991">
    <property type="entry name" value="GTP-bd_ribosome_bgen"/>
</dbReference>
<dbReference type="FunFam" id="3.40.50.300:FF:000590">
    <property type="entry name" value="Ribosome biogenesis GTPase A"/>
    <property type="match status" value="1"/>
</dbReference>
<keyword evidence="4" id="KW-0963">Cytoplasm</keyword>
<feature type="binding site" evidence="5">
    <location>
        <begin position="132"/>
        <end position="137"/>
    </location>
    <ligand>
        <name>GTP</name>
        <dbReference type="ChEBI" id="CHEBI:37565"/>
    </ligand>
</feature>
<dbReference type="PANTHER" id="PTHR45782">
    <property type="entry name" value="MITOCHONDRIAL RIBOSOME-ASSOCIATED GTPASE 1"/>
    <property type="match status" value="1"/>
</dbReference>
<keyword evidence="2 4" id="KW-0547">Nucleotide-binding</keyword>
<dbReference type="InterPro" id="IPR016478">
    <property type="entry name" value="GTPase_MTG1"/>
</dbReference>
<dbReference type="Gene3D" id="3.40.50.300">
    <property type="entry name" value="P-loop containing nucleotide triphosphate hydrolases"/>
    <property type="match status" value="1"/>
</dbReference>
<comment type="function">
    <text evidence="4">Required for a late step of 50S ribosomal subunit assembly. Has GTPase activity.</text>
</comment>
<dbReference type="EMBL" id="FOEN01000001">
    <property type="protein sequence ID" value="SEP60093.1"/>
    <property type="molecule type" value="Genomic_DNA"/>
</dbReference>